<proteinExistence type="predicted"/>
<name>A0ABS8RHC9_DATST</name>
<organism evidence="1 2">
    <name type="scientific">Datura stramonium</name>
    <name type="common">Jimsonweed</name>
    <name type="synonym">Common thornapple</name>
    <dbReference type="NCBI Taxonomy" id="4076"/>
    <lineage>
        <taxon>Eukaryota</taxon>
        <taxon>Viridiplantae</taxon>
        <taxon>Streptophyta</taxon>
        <taxon>Embryophyta</taxon>
        <taxon>Tracheophyta</taxon>
        <taxon>Spermatophyta</taxon>
        <taxon>Magnoliopsida</taxon>
        <taxon>eudicotyledons</taxon>
        <taxon>Gunneridae</taxon>
        <taxon>Pentapetalae</taxon>
        <taxon>asterids</taxon>
        <taxon>lamiids</taxon>
        <taxon>Solanales</taxon>
        <taxon>Solanaceae</taxon>
        <taxon>Solanoideae</taxon>
        <taxon>Datureae</taxon>
        <taxon>Datura</taxon>
    </lineage>
</organism>
<feature type="non-terminal residue" evidence="1">
    <location>
        <position position="84"/>
    </location>
</feature>
<comment type="caution">
    <text evidence="1">The sequence shown here is derived from an EMBL/GenBank/DDBJ whole genome shotgun (WGS) entry which is preliminary data.</text>
</comment>
<evidence type="ECO:0000313" key="1">
    <source>
        <dbReference type="EMBL" id="MCD7446247.1"/>
    </source>
</evidence>
<keyword evidence="2" id="KW-1185">Reference proteome</keyword>
<accession>A0ABS8RHC9</accession>
<dbReference type="EMBL" id="JACEIK010000008">
    <property type="protein sequence ID" value="MCD7446247.1"/>
    <property type="molecule type" value="Genomic_DNA"/>
</dbReference>
<dbReference type="Proteomes" id="UP000823775">
    <property type="component" value="Unassembled WGS sequence"/>
</dbReference>
<gene>
    <name evidence="1" type="ORF">HAX54_048445</name>
</gene>
<reference evidence="1 2" key="1">
    <citation type="journal article" date="2021" name="BMC Genomics">
        <title>Datura genome reveals duplications of psychoactive alkaloid biosynthetic genes and high mutation rate following tissue culture.</title>
        <authorList>
            <person name="Rajewski A."/>
            <person name="Carter-House D."/>
            <person name="Stajich J."/>
            <person name="Litt A."/>
        </authorList>
    </citation>
    <scope>NUCLEOTIDE SEQUENCE [LARGE SCALE GENOMIC DNA]</scope>
    <source>
        <strain evidence="1">AR-01</strain>
    </source>
</reference>
<feature type="non-terminal residue" evidence="1">
    <location>
        <position position="1"/>
    </location>
</feature>
<sequence length="84" mass="9116">FTGGFWSVVVEESEGFGRRWKMEGGEDLAAVVVFPIPVEKCEVGWGGSPAAAESNGGRRLERLFVVDKRRERDTGAVRGVAFTG</sequence>
<evidence type="ECO:0000313" key="2">
    <source>
        <dbReference type="Proteomes" id="UP000823775"/>
    </source>
</evidence>
<protein>
    <submittedName>
        <fullName evidence="1">Uncharacterized protein</fullName>
    </submittedName>
</protein>